<evidence type="ECO:0000256" key="5">
    <source>
        <dbReference type="ARBA" id="ARBA00022840"/>
    </source>
</evidence>
<dbReference type="PANTHER" id="PTHR45821:SF5">
    <property type="entry name" value="SNF2 DOMAIN-CONTAINING PROTEIN CLASSY 4"/>
    <property type="match status" value="1"/>
</dbReference>
<feature type="domain" description="Helicase ATP-binding" evidence="8">
    <location>
        <begin position="228"/>
        <end position="407"/>
    </location>
</feature>
<keyword evidence="3" id="KW-0378">Hydrolase</keyword>
<comment type="subcellular location">
    <subcellularLocation>
        <location evidence="1">Nucleus</location>
    </subcellularLocation>
</comment>
<dbReference type="InterPro" id="IPR049730">
    <property type="entry name" value="SNF2/RAD54-like_C"/>
</dbReference>
<dbReference type="InterPro" id="IPR044567">
    <property type="entry name" value="CLSY/DRD1"/>
</dbReference>
<keyword evidence="4" id="KW-0347">Helicase</keyword>
<name>A0ABR2MVD0_9ASPA</name>
<dbReference type="InterPro" id="IPR014001">
    <property type="entry name" value="Helicase_ATP-bd"/>
</dbReference>
<evidence type="ECO:0000259" key="8">
    <source>
        <dbReference type="PROSITE" id="PS51192"/>
    </source>
</evidence>
<protein>
    <recommendedName>
        <fullName evidence="8">Helicase ATP-binding domain-containing protein</fullName>
    </recommendedName>
</protein>
<dbReference type="InterPro" id="IPR038718">
    <property type="entry name" value="SNF2-like_sf"/>
</dbReference>
<dbReference type="Pfam" id="PF00176">
    <property type="entry name" value="SNF2-rel_dom"/>
    <property type="match status" value="1"/>
</dbReference>
<dbReference type="PROSITE" id="PS51192">
    <property type="entry name" value="HELICASE_ATP_BIND_1"/>
    <property type="match status" value="1"/>
</dbReference>
<accession>A0ABR2MVD0</accession>
<keyword evidence="6" id="KW-0539">Nucleus</keyword>
<gene>
    <name evidence="9" type="ORF">KSP40_PGU020806</name>
</gene>
<proteinExistence type="predicted"/>
<dbReference type="EMBL" id="JBBWWR010000004">
    <property type="protein sequence ID" value="KAK8968159.1"/>
    <property type="molecule type" value="Genomic_DNA"/>
</dbReference>
<keyword evidence="5" id="KW-0067">ATP-binding</keyword>
<dbReference type="InterPro" id="IPR000330">
    <property type="entry name" value="SNF2_N"/>
</dbReference>
<keyword evidence="2" id="KW-0547">Nucleotide-binding</keyword>
<dbReference type="SMART" id="SM00487">
    <property type="entry name" value="DEXDc"/>
    <property type="match status" value="1"/>
</dbReference>
<comment type="caution">
    <text evidence="9">The sequence shown here is derived from an EMBL/GenBank/DDBJ whole genome shotgun (WGS) entry which is preliminary data.</text>
</comment>
<reference evidence="9 10" key="1">
    <citation type="journal article" date="2022" name="Nat. Plants">
        <title>Genomes of leafy and leafless Platanthera orchids illuminate the evolution of mycoheterotrophy.</title>
        <authorList>
            <person name="Li M.H."/>
            <person name="Liu K.W."/>
            <person name="Li Z."/>
            <person name="Lu H.C."/>
            <person name="Ye Q.L."/>
            <person name="Zhang D."/>
            <person name="Wang J.Y."/>
            <person name="Li Y.F."/>
            <person name="Zhong Z.M."/>
            <person name="Liu X."/>
            <person name="Yu X."/>
            <person name="Liu D.K."/>
            <person name="Tu X.D."/>
            <person name="Liu B."/>
            <person name="Hao Y."/>
            <person name="Liao X.Y."/>
            <person name="Jiang Y.T."/>
            <person name="Sun W.H."/>
            <person name="Chen J."/>
            <person name="Chen Y.Q."/>
            <person name="Ai Y."/>
            <person name="Zhai J.W."/>
            <person name="Wu S.S."/>
            <person name="Zhou Z."/>
            <person name="Hsiao Y.Y."/>
            <person name="Wu W.L."/>
            <person name="Chen Y.Y."/>
            <person name="Lin Y.F."/>
            <person name="Hsu J.L."/>
            <person name="Li C.Y."/>
            <person name="Wang Z.W."/>
            <person name="Zhao X."/>
            <person name="Zhong W.Y."/>
            <person name="Ma X.K."/>
            <person name="Ma L."/>
            <person name="Huang J."/>
            <person name="Chen G.Z."/>
            <person name="Huang M.Z."/>
            <person name="Huang L."/>
            <person name="Peng D.H."/>
            <person name="Luo Y.B."/>
            <person name="Zou S.Q."/>
            <person name="Chen S.P."/>
            <person name="Lan S."/>
            <person name="Tsai W.C."/>
            <person name="Van de Peer Y."/>
            <person name="Liu Z.J."/>
        </authorList>
    </citation>
    <scope>NUCLEOTIDE SEQUENCE [LARGE SCALE GENOMIC DNA]</scope>
    <source>
        <strain evidence="9">Lor288</strain>
    </source>
</reference>
<evidence type="ECO:0000256" key="2">
    <source>
        <dbReference type="ARBA" id="ARBA00022741"/>
    </source>
</evidence>
<dbReference type="SUPFAM" id="SSF52540">
    <property type="entry name" value="P-loop containing nucleoside triphosphate hydrolases"/>
    <property type="match status" value="2"/>
</dbReference>
<evidence type="ECO:0000256" key="6">
    <source>
        <dbReference type="ARBA" id="ARBA00023242"/>
    </source>
</evidence>
<evidence type="ECO:0000313" key="10">
    <source>
        <dbReference type="Proteomes" id="UP001412067"/>
    </source>
</evidence>
<feature type="compositionally biased region" description="Basic and acidic residues" evidence="7">
    <location>
        <begin position="1"/>
        <end position="13"/>
    </location>
</feature>
<dbReference type="Gene3D" id="3.40.50.300">
    <property type="entry name" value="P-loop containing nucleotide triphosphate hydrolases"/>
    <property type="match status" value="1"/>
</dbReference>
<dbReference type="Gene3D" id="3.40.50.10810">
    <property type="entry name" value="Tandem AAA-ATPase domain"/>
    <property type="match status" value="1"/>
</dbReference>
<organism evidence="9 10">
    <name type="scientific">Platanthera guangdongensis</name>
    <dbReference type="NCBI Taxonomy" id="2320717"/>
    <lineage>
        <taxon>Eukaryota</taxon>
        <taxon>Viridiplantae</taxon>
        <taxon>Streptophyta</taxon>
        <taxon>Embryophyta</taxon>
        <taxon>Tracheophyta</taxon>
        <taxon>Spermatophyta</taxon>
        <taxon>Magnoliopsida</taxon>
        <taxon>Liliopsida</taxon>
        <taxon>Asparagales</taxon>
        <taxon>Orchidaceae</taxon>
        <taxon>Orchidoideae</taxon>
        <taxon>Orchideae</taxon>
        <taxon>Orchidinae</taxon>
        <taxon>Platanthera</taxon>
    </lineage>
</organism>
<keyword evidence="10" id="KW-1185">Reference proteome</keyword>
<evidence type="ECO:0000256" key="7">
    <source>
        <dbReference type="SAM" id="MobiDB-lite"/>
    </source>
</evidence>
<dbReference type="PANTHER" id="PTHR45821">
    <property type="entry name" value="SNF2 DOMAIN-CONTAINING PROTEIN CLASSY 2-RELATED"/>
    <property type="match status" value="1"/>
</dbReference>
<sequence>MKKTEEYLDERGNEFNLMPFSSDSDEEEREDLSREKDPSFNGDGDEERAEDSPLLFGFDDGAAKGMEKTEYDEGLDELWCELDFALQSLNVGEYGDSELQDDIHCSGGDHEFVLDEQIGIICKLCSFVHQEIKYVLPSLAKNGAKSSANNSSAATKDPQFSSTFGDVFAQLRNEWNKSNCDNVATGTVWDHVPGVHQTLYAHQREAFEFMWRNLAGSIRLRELQNPAPGNVRSGGGCIISHAPGTGKSRLAIVFIQSFLKQFPDCRPVIIAPRGMLLTWEKEFKKWKIGLAFHNLNTGDFAGDEGRLGKLCSWKRGNGVLALSYSLFTKLITGKHAKNSEGYVAGQFLLNQPGLIVFDEGHIPRNHRSLLWKAVKKVKTLNRIGLSGTPFQNNLRELSNTMRLVRPGLGKLLANILNPFHSIERKKKKNADVDDEKIGEIKSAIKPFVHVHGGAILETLPGLRECLILLNPPERQRIVLENLNNKSGLDVYAEHKLCMASIHPSLLTLACGEGISLVGASRIVLLDVLWNPSVERQAISRAYRIGQVRFVYTYQLILNGTGERDKYKKQVCKDRLSEMLFSIENDDAEAPISSKCMKERAAKFISEDKILEEMIGNQELKEMFIKLHFPAKKSAALAAFGEDADDAGDGEDQLN</sequence>
<dbReference type="CDD" id="cd18793">
    <property type="entry name" value="SF2_C_SNF"/>
    <property type="match status" value="1"/>
</dbReference>
<evidence type="ECO:0000256" key="3">
    <source>
        <dbReference type="ARBA" id="ARBA00022801"/>
    </source>
</evidence>
<dbReference type="Proteomes" id="UP001412067">
    <property type="component" value="Unassembled WGS sequence"/>
</dbReference>
<feature type="region of interest" description="Disordered" evidence="7">
    <location>
        <begin position="1"/>
        <end position="56"/>
    </location>
</feature>
<evidence type="ECO:0000256" key="1">
    <source>
        <dbReference type="ARBA" id="ARBA00004123"/>
    </source>
</evidence>
<evidence type="ECO:0000256" key="4">
    <source>
        <dbReference type="ARBA" id="ARBA00022806"/>
    </source>
</evidence>
<evidence type="ECO:0000313" key="9">
    <source>
        <dbReference type="EMBL" id="KAK8968159.1"/>
    </source>
</evidence>
<dbReference type="InterPro" id="IPR027417">
    <property type="entry name" value="P-loop_NTPase"/>
</dbReference>